<dbReference type="InterPro" id="IPR013087">
    <property type="entry name" value="Znf_C2H2_type"/>
</dbReference>
<dbReference type="SMART" id="SM00355">
    <property type="entry name" value="ZnF_C2H2"/>
    <property type="match status" value="3"/>
</dbReference>
<dbReference type="Proteomes" id="UP000184073">
    <property type="component" value="Unassembled WGS sequence"/>
</dbReference>
<dbReference type="VEuPathDB" id="FungiDB:ASPVEDRAFT_45739"/>
<dbReference type="OrthoDB" id="443402at2759"/>
<dbReference type="Gene3D" id="3.40.50.1580">
    <property type="entry name" value="Nucleoside phosphorylase domain"/>
    <property type="match status" value="1"/>
</dbReference>
<dbReference type="Pfam" id="PF01048">
    <property type="entry name" value="PNP_UDP_1"/>
    <property type="match status" value="1"/>
</dbReference>
<dbReference type="Pfam" id="PF24809">
    <property type="entry name" value="DUF7708"/>
    <property type="match status" value="1"/>
</dbReference>
<protein>
    <recommendedName>
        <fullName evidence="6">C2H2-type domain-containing protein</fullName>
    </recommendedName>
</protein>
<dbReference type="Gene3D" id="3.40.50.300">
    <property type="entry name" value="P-loop containing nucleotide triphosphate hydrolases"/>
    <property type="match status" value="1"/>
</dbReference>
<name>A0A1L9PXV3_ASPVE</name>
<dbReference type="SUPFAM" id="SSF57667">
    <property type="entry name" value="beta-beta-alpha zinc fingers"/>
    <property type="match status" value="1"/>
</dbReference>
<keyword evidence="4" id="KW-0862">Zinc</keyword>
<dbReference type="FunFam" id="3.30.160.60:FF:002343">
    <property type="entry name" value="Zinc finger protein 33A"/>
    <property type="match status" value="1"/>
</dbReference>
<dbReference type="InterPro" id="IPR035994">
    <property type="entry name" value="Nucleoside_phosphorylase_sf"/>
</dbReference>
<dbReference type="RefSeq" id="XP_040672109.1">
    <property type="nucleotide sequence ID" value="XM_040813376.1"/>
</dbReference>
<dbReference type="PROSITE" id="PS50157">
    <property type="entry name" value="ZINC_FINGER_C2H2_2"/>
    <property type="match status" value="2"/>
</dbReference>
<dbReference type="GeneID" id="63728887"/>
<dbReference type="EMBL" id="KV878134">
    <property type="protein sequence ID" value="OJJ06347.1"/>
    <property type="molecule type" value="Genomic_DNA"/>
</dbReference>
<dbReference type="GO" id="GO:0009116">
    <property type="term" value="P:nucleoside metabolic process"/>
    <property type="evidence" value="ECO:0007669"/>
    <property type="project" value="InterPro"/>
</dbReference>
<proteinExistence type="predicted"/>
<dbReference type="PROSITE" id="PS00028">
    <property type="entry name" value="ZINC_FINGER_C2H2_1"/>
    <property type="match status" value="2"/>
</dbReference>
<keyword evidence="2" id="KW-0677">Repeat</keyword>
<organism evidence="7 8">
    <name type="scientific">Aspergillus versicolor CBS 583.65</name>
    <dbReference type="NCBI Taxonomy" id="1036611"/>
    <lineage>
        <taxon>Eukaryota</taxon>
        <taxon>Fungi</taxon>
        <taxon>Dikarya</taxon>
        <taxon>Ascomycota</taxon>
        <taxon>Pezizomycotina</taxon>
        <taxon>Eurotiomycetes</taxon>
        <taxon>Eurotiomycetidae</taxon>
        <taxon>Eurotiales</taxon>
        <taxon>Aspergillaceae</taxon>
        <taxon>Aspergillus</taxon>
        <taxon>Aspergillus subgen. Nidulantes</taxon>
    </lineage>
</organism>
<feature type="domain" description="C2H2-type" evidence="6">
    <location>
        <begin position="1295"/>
        <end position="1323"/>
    </location>
</feature>
<sequence length="1323" mass="151417">MNGHNRPASRHDFQVAIITALPLENNAVICSLDEHWDDANHVYGRAEGDPIQYRFGRCGGQPVVIVILHKIGMEAASTAAQSLRMSFPSINLVLLVGVCGAVPFTPDDNKTEIILGDVIVSEVLVQLDNIRQYPHGTQRRQDTIYDSPMKPSEEVVGLLQCLKTQAELNRLRTKMMDNLGELLRKPAMDTNCPPVSEDKLFEPDYIHRHQSGCLECSTSGSVCNAALKSSCDAIPCDDARLMQRKRLLAQVNGAPPNHMIHFGSIGTGNVVMKSAEHRDEWARTEKVIGFEMEGVGIWNKFNCLIIKGVCDYADSHKNKKWQTYAAAVAASVAKGVLGYYAPHDRRSHSGTPDSRFELASRTSSLSRTRLDSQSLGLVDDSLPREIFNRIFNGFEREFDSNKVNVYRTTDLRTLKRELKHIQNDQERTRTLRNLRRIEPFIVKFEQYGGVLQSILGTAELMGFIWGPVKELIQKAKAQVDTFDALLTAYEEIGEALPSFGDQLEAFRHNVGLQRILARIFVDVTEFHHNALRIYLGGALKAVFKSLWKDFNPTYKSIMLRIQSHTRMIEDKARASYSHLGQYDMDMREIRDYLKEKEKETHDCQVKETERRKKEIEEVQGWVGGAESYTQHQDICRDRNSYRGSGSWILEQEKVQDWLSTDLEEYSSLLWINGHPGTGKTYLASVIIDACKEHSTGKTCYFYCNEKAETKSSGLSVLCGILLQLIPKDEDLVPYCLSKKRGSHTSNISDISTAQTLIETFCERLPRLNVVIDGLDECEDARKDLLEAFKNLIKKAEDSSPGKLRILFLSRPLPEIRSAIPNASVIALEPENTMSDIRSYCQQRRTRELEKFQSEEWLVNEAVDKICIKSNGMFLFARLVMDNLQKQSTIADFKKEISPTILPGELHDAYARIMERLKRDLSPGQLKYTRLLLGWLVYAKRPLKWTEIQVALSIDMEDLDTNELDMDLRICDEPEGLCGSLVQKLKGNRFELIHSTARQFIEDTDYINWRTAECDLAVRCLRYLTLDLFKPDISERALKRYARRGDLAFQDYAVASWYRHIRTLIDKKASFLGASTVQIEHNAPSQADTVTQELANFVSFYADAFPHHVPDKALQDCAFFQRYPFYGNLTRVWGHIYTTQHGGLEARNSVSIPTLKETLARNRELLEKLSQDPQMDFVSLYDDRPFRCPKVMCFYFHQGFKGSALRQEHDSQHDLPYRCKDENCERFTLGFRSNNDLAAHEKKFHPADFDTGDSFANIHRREVSPTKYSCPICKKFFVRRNILEDHTRAHQGEKPFCCSECGRGFTRKSDMRRHEKTIHERGRR</sequence>
<keyword evidence="3 5" id="KW-0863">Zinc-finger</keyword>
<dbReference type="PANTHER" id="PTHR10039:SF14">
    <property type="entry name" value="NACHT DOMAIN-CONTAINING PROTEIN"/>
    <property type="match status" value="1"/>
</dbReference>
<evidence type="ECO:0000256" key="1">
    <source>
        <dbReference type="ARBA" id="ARBA00022723"/>
    </source>
</evidence>
<dbReference type="InterPro" id="IPR054471">
    <property type="entry name" value="GPIID_WHD"/>
</dbReference>
<dbReference type="InterPro" id="IPR056125">
    <property type="entry name" value="DUF7708"/>
</dbReference>
<feature type="domain" description="C2H2-type" evidence="6">
    <location>
        <begin position="1267"/>
        <end position="1294"/>
    </location>
</feature>
<dbReference type="InterPro" id="IPR036236">
    <property type="entry name" value="Znf_C2H2_sf"/>
</dbReference>
<keyword evidence="8" id="KW-1185">Reference proteome</keyword>
<accession>A0A1L9PXV3</accession>
<evidence type="ECO:0000256" key="4">
    <source>
        <dbReference type="ARBA" id="ARBA00022833"/>
    </source>
</evidence>
<dbReference type="GO" id="GO:0008270">
    <property type="term" value="F:zinc ion binding"/>
    <property type="evidence" value="ECO:0007669"/>
    <property type="project" value="UniProtKB-KW"/>
</dbReference>
<gene>
    <name evidence="7" type="ORF">ASPVEDRAFT_45739</name>
</gene>
<evidence type="ECO:0000313" key="8">
    <source>
        <dbReference type="Proteomes" id="UP000184073"/>
    </source>
</evidence>
<dbReference type="Pfam" id="PF24883">
    <property type="entry name" value="NPHP3_N"/>
    <property type="match status" value="1"/>
</dbReference>
<dbReference type="SUPFAM" id="SSF53167">
    <property type="entry name" value="Purine and uridine phosphorylases"/>
    <property type="match status" value="1"/>
</dbReference>
<evidence type="ECO:0000256" key="3">
    <source>
        <dbReference type="ARBA" id="ARBA00022771"/>
    </source>
</evidence>
<dbReference type="InterPro" id="IPR027417">
    <property type="entry name" value="P-loop_NTPase"/>
</dbReference>
<dbReference type="InterPro" id="IPR000845">
    <property type="entry name" value="Nucleoside_phosphorylase_d"/>
</dbReference>
<dbReference type="PANTHER" id="PTHR10039">
    <property type="entry name" value="AMELOGENIN"/>
    <property type="match status" value="1"/>
</dbReference>
<reference evidence="8" key="1">
    <citation type="journal article" date="2017" name="Genome Biol.">
        <title>Comparative genomics reveals high biological diversity and specific adaptations in the industrially and medically important fungal genus Aspergillus.</title>
        <authorList>
            <person name="de Vries R.P."/>
            <person name="Riley R."/>
            <person name="Wiebenga A."/>
            <person name="Aguilar-Osorio G."/>
            <person name="Amillis S."/>
            <person name="Uchima C.A."/>
            <person name="Anderluh G."/>
            <person name="Asadollahi M."/>
            <person name="Askin M."/>
            <person name="Barry K."/>
            <person name="Battaglia E."/>
            <person name="Bayram O."/>
            <person name="Benocci T."/>
            <person name="Braus-Stromeyer S.A."/>
            <person name="Caldana C."/>
            <person name="Canovas D."/>
            <person name="Cerqueira G.C."/>
            <person name="Chen F."/>
            <person name="Chen W."/>
            <person name="Choi C."/>
            <person name="Clum A."/>
            <person name="Dos Santos R.A."/>
            <person name="Damasio A.R."/>
            <person name="Diallinas G."/>
            <person name="Emri T."/>
            <person name="Fekete E."/>
            <person name="Flipphi M."/>
            <person name="Freyberg S."/>
            <person name="Gallo A."/>
            <person name="Gournas C."/>
            <person name="Habgood R."/>
            <person name="Hainaut M."/>
            <person name="Harispe M.L."/>
            <person name="Henrissat B."/>
            <person name="Hilden K.S."/>
            <person name="Hope R."/>
            <person name="Hossain A."/>
            <person name="Karabika E."/>
            <person name="Karaffa L."/>
            <person name="Karanyi Z."/>
            <person name="Krasevec N."/>
            <person name="Kuo A."/>
            <person name="Kusch H."/>
            <person name="LaButti K."/>
            <person name="Lagendijk E.L."/>
            <person name="Lapidus A."/>
            <person name="Levasseur A."/>
            <person name="Lindquist E."/>
            <person name="Lipzen A."/>
            <person name="Logrieco A.F."/>
            <person name="MacCabe A."/>
            <person name="Maekelae M.R."/>
            <person name="Malavazi I."/>
            <person name="Melin P."/>
            <person name="Meyer V."/>
            <person name="Mielnichuk N."/>
            <person name="Miskei M."/>
            <person name="Molnar A.P."/>
            <person name="Mule G."/>
            <person name="Ngan C.Y."/>
            <person name="Orejas M."/>
            <person name="Orosz E."/>
            <person name="Ouedraogo J.P."/>
            <person name="Overkamp K.M."/>
            <person name="Park H.-S."/>
            <person name="Perrone G."/>
            <person name="Piumi F."/>
            <person name="Punt P.J."/>
            <person name="Ram A.F."/>
            <person name="Ramon A."/>
            <person name="Rauscher S."/>
            <person name="Record E."/>
            <person name="Riano-Pachon D.M."/>
            <person name="Robert V."/>
            <person name="Roehrig J."/>
            <person name="Ruller R."/>
            <person name="Salamov A."/>
            <person name="Salih N.S."/>
            <person name="Samson R.A."/>
            <person name="Sandor E."/>
            <person name="Sanguinetti M."/>
            <person name="Schuetze T."/>
            <person name="Sepcic K."/>
            <person name="Shelest E."/>
            <person name="Sherlock G."/>
            <person name="Sophianopoulou V."/>
            <person name="Squina F.M."/>
            <person name="Sun H."/>
            <person name="Susca A."/>
            <person name="Todd R.B."/>
            <person name="Tsang A."/>
            <person name="Unkles S.E."/>
            <person name="van de Wiele N."/>
            <person name="van Rossen-Uffink D."/>
            <person name="Oliveira J.V."/>
            <person name="Vesth T.C."/>
            <person name="Visser J."/>
            <person name="Yu J.-H."/>
            <person name="Zhou M."/>
            <person name="Andersen M.R."/>
            <person name="Archer D.B."/>
            <person name="Baker S.E."/>
            <person name="Benoit I."/>
            <person name="Brakhage A.A."/>
            <person name="Braus G.H."/>
            <person name="Fischer R."/>
            <person name="Frisvad J.C."/>
            <person name="Goldman G.H."/>
            <person name="Houbraken J."/>
            <person name="Oakley B."/>
            <person name="Pocsi I."/>
            <person name="Scazzocchio C."/>
            <person name="Seiboth B."/>
            <person name="vanKuyk P.A."/>
            <person name="Wortman J."/>
            <person name="Dyer P.S."/>
            <person name="Grigoriev I.V."/>
        </authorList>
    </citation>
    <scope>NUCLEOTIDE SEQUENCE [LARGE SCALE GENOMIC DNA]</scope>
    <source>
        <strain evidence="8">CBS 583.65</strain>
    </source>
</reference>
<dbReference type="Gene3D" id="3.30.160.60">
    <property type="entry name" value="Classic Zinc Finger"/>
    <property type="match status" value="2"/>
</dbReference>
<dbReference type="Pfam" id="PF22939">
    <property type="entry name" value="WHD_GPIID"/>
    <property type="match status" value="1"/>
</dbReference>
<evidence type="ECO:0000259" key="6">
    <source>
        <dbReference type="PROSITE" id="PS50157"/>
    </source>
</evidence>
<dbReference type="InterPro" id="IPR056884">
    <property type="entry name" value="NPHP3-like_N"/>
</dbReference>
<dbReference type="STRING" id="1036611.A0A1L9PXV3"/>
<evidence type="ECO:0000256" key="5">
    <source>
        <dbReference type="PROSITE-ProRule" id="PRU00042"/>
    </source>
</evidence>
<evidence type="ECO:0000256" key="2">
    <source>
        <dbReference type="ARBA" id="ARBA00022737"/>
    </source>
</evidence>
<dbReference type="GO" id="GO:0003824">
    <property type="term" value="F:catalytic activity"/>
    <property type="evidence" value="ECO:0007669"/>
    <property type="project" value="InterPro"/>
</dbReference>
<evidence type="ECO:0000313" key="7">
    <source>
        <dbReference type="EMBL" id="OJJ06347.1"/>
    </source>
</evidence>
<keyword evidence="1" id="KW-0479">Metal-binding</keyword>
<dbReference type="Pfam" id="PF00096">
    <property type="entry name" value="zf-C2H2"/>
    <property type="match status" value="1"/>
</dbReference>
<dbReference type="SUPFAM" id="SSF52540">
    <property type="entry name" value="P-loop containing nucleoside triphosphate hydrolases"/>
    <property type="match status" value="1"/>
</dbReference>